<protein>
    <recommendedName>
        <fullName evidence="9">Geranylgeranylglyceryl/heptaprenylglyceryl phosphate synthase</fullName>
    </recommendedName>
</protein>
<evidence type="ECO:0000256" key="1">
    <source>
        <dbReference type="ARBA" id="ARBA00022516"/>
    </source>
</evidence>
<evidence type="ECO:0000256" key="3">
    <source>
        <dbReference type="ARBA" id="ARBA00022723"/>
    </source>
</evidence>
<keyword evidence="7" id="KW-1208">Phospholipid metabolism</keyword>
<reference evidence="8" key="1">
    <citation type="journal article" date="2014" name="Front. Microbiol.">
        <title>High frequency of phylogenetically diverse reductive dehalogenase-homologous genes in deep subseafloor sedimentary metagenomes.</title>
        <authorList>
            <person name="Kawai M."/>
            <person name="Futagami T."/>
            <person name="Toyoda A."/>
            <person name="Takaki Y."/>
            <person name="Nishi S."/>
            <person name="Hori S."/>
            <person name="Arai W."/>
            <person name="Tsubouchi T."/>
            <person name="Morono Y."/>
            <person name="Uchiyama I."/>
            <person name="Ito T."/>
            <person name="Fujiyama A."/>
            <person name="Inagaki F."/>
            <person name="Takami H."/>
        </authorList>
    </citation>
    <scope>NUCLEOTIDE SEQUENCE</scope>
    <source>
        <strain evidence="8">Expedition CK06-06</strain>
    </source>
</reference>
<keyword evidence="4" id="KW-0460">Magnesium</keyword>
<dbReference type="Gene3D" id="3.20.20.390">
    <property type="entry name" value="FMN-linked oxidoreductases"/>
    <property type="match status" value="1"/>
</dbReference>
<proteinExistence type="predicted"/>
<dbReference type="GO" id="GO:0008654">
    <property type="term" value="P:phospholipid biosynthetic process"/>
    <property type="evidence" value="ECO:0007669"/>
    <property type="project" value="UniProtKB-KW"/>
</dbReference>
<evidence type="ECO:0000256" key="6">
    <source>
        <dbReference type="ARBA" id="ARBA00023209"/>
    </source>
</evidence>
<dbReference type="InterPro" id="IPR008205">
    <property type="entry name" value="GGGP_HepGP_synthase"/>
</dbReference>
<keyword evidence="5" id="KW-0443">Lipid metabolism</keyword>
<keyword evidence="1" id="KW-0444">Lipid biosynthesis</keyword>
<evidence type="ECO:0000256" key="5">
    <source>
        <dbReference type="ARBA" id="ARBA00023098"/>
    </source>
</evidence>
<keyword evidence="3" id="KW-0479">Metal-binding</keyword>
<evidence type="ECO:0000256" key="4">
    <source>
        <dbReference type="ARBA" id="ARBA00022842"/>
    </source>
</evidence>
<dbReference type="AlphaFoldDB" id="X1VA81"/>
<dbReference type="GO" id="GO:0046872">
    <property type="term" value="F:metal ion binding"/>
    <property type="evidence" value="ECO:0007669"/>
    <property type="project" value="UniProtKB-KW"/>
</dbReference>
<evidence type="ECO:0000256" key="7">
    <source>
        <dbReference type="ARBA" id="ARBA00023264"/>
    </source>
</evidence>
<dbReference type="InterPro" id="IPR038597">
    <property type="entry name" value="GGGP/HepGP_synthase_sf"/>
</dbReference>
<organism evidence="8">
    <name type="scientific">marine sediment metagenome</name>
    <dbReference type="NCBI Taxonomy" id="412755"/>
    <lineage>
        <taxon>unclassified sequences</taxon>
        <taxon>metagenomes</taxon>
        <taxon>ecological metagenomes</taxon>
    </lineage>
</organism>
<name>X1VA81_9ZZZZ</name>
<dbReference type="EMBL" id="BARW01034784">
    <property type="protein sequence ID" value="GAJ10076.1"/>
    <property type="molecule type" value="Genomic_DNA"/>
</dbReference>
<dbReference type="GO" id="GO:0016765">
    <property type="term" value="F:transferase activity, transferring alkyl or aryl (other than methyl) groups"/>
    <property type="evidence" value="ECO:0007669"/>
    <property type="project" value="InterPro"/>
</dbReference>
<evidence type="ECO:0008006" key="9">
    <source>
        <dbReference type="Google" id="ProtNLM"/>
    </source>
</evidence>
<gene>
    <name evidence="8" type="ORF">S12H4_54418</name>
</gene>
<sequence>MAKDKVWQYLQKVLAQDQVAHLTLIDPDPLNQSPEEAAKIAKLAMDAGSDAIMVGGSTAQGILDKTILAIKKAVKKPVILFPGNVNGVSPHADAIFFMSLFNSTNPYFL</sequence>
<keyword evidence="6" id="KW-0594">Phospholipid biosynthesis</keyword>
<comment type="caution">
    <text evidence="8">The sequence shown here is derived from an EMBL/GenBank/DDBJ whole genome shotgun (WGS) entry which is preliminary data.</text>
</comment>
<evidence type="ECO:0000256" key="2">
    <source>
        <dbReference type="ARBA" id="ARBA00022679"/>
    </source>
</evidence>
<evidence type="ECO:0000313" key="8">
    <source>
        <dbReference type="EMBL" id="GAJ10076.1"/>
    </source>
</evidence>
<dbReference type="SUPFAM" id="SSF51395">
    <property type="entry name" value="FMN-linked oxidoreductases"/>
    <property type="match status" value="1"/>
</dbReference>
<accession>X1VA81</accession>
<feature type="non-terminal residue" evidence="8">
    <location>
        <position position="109"/>
    </location>
</feature>
<keyword evidence="2" id="KW-0808">Transferase</keyword>
<dbReference type="Pfam" id="PF01884">
    <property type="entry name" value="PcrB"/>
    <property type="match status" value="1"/>
</dbReference>